<proteinExistence type="predicted"/>
<keyword evidence="2" id="KW-0812">Transmembrane</keyword>
<feature type="region of interest" description="Disordered" evidence="1">
    <location>
        <begin position="141"/>
        <end position="170"/>
    </location>
</feature>
<evidence type="ECO:0000313" key="3">
    <source>
        <dbReference type="EMBL" id="KAH7232359.1"/>
    </source>
</evidence>
<dbReference type="EMBL" id="JAGMUX010000019">
    <property type="protein sequence ID" value="KAH7232359.1"/>
    <property type="molecule type" value="Genomic_DNA"/>
</dbReference>
<feature type="compositionally biased region" description="Basic and acidic residues" evidence="1">
    <location>
        <begin position="141"/>
        <end position="154"/>
    </location>
</feature>
<feature type="transmembrane region" description="Helical" evidence="2">
    <location>
        <begin position="108"/>
        <end position="132"/>
    </location>
</feature>
<keyword evidence="2" id="KW-1133">Transmembrane helix</keyword>
<gene>
    <name evidence="3" type="ORF">BKA55DRAFT_544695</name>
</gene>
<protein>
    <submittedName>
        <fullName evidence="3">Uncharacterized protein</fullName>
    </submittedName>
</protein>
<keyword evidence="2" id="KW-0472">Membrane</keyword>
<dbReference type="RefSeq" id="XP_046044019.1">
    <property type="nucleotide sequence ID" value="XM_046190742.1"/>
</dbReference>
<keyword evidence="4" id="KW-1185">Reference proteome</keyword>
<dbReference type="AlphaFoldDB" id="A0A9P9G6V0"/>
<dbReference type="OrthoDB" id="5215637at2759"/>
<name>A0A9P9G6V0_FUSRE</name>
<evidence type="ECO:0000256" key="2">
    <source>
        <dbReference type="SAM" id="Phobius"/>
    </source>
</evidence>
<comment type="caution">
    <text evidence="3">The sequence shown here is derived from an EMBL/GenBank/DDBJ whole genome shotgun (WGS) entry which is preliminary data.</text>
</comment>
<dbReference type="GeneID" id="70220696"/>
<organism evidence="3 4">
    <name type="scientific">Fusarium redolens</name>
    <dbReference type="NCBI Taxonomy" id="48865"/>
    <lineage>
        <taxon>Eukaryota</taxon>
        <taxon>Fungi</taxon>
        <taxon>Dikarya</taxon>
        <taxon>Ascomycota</taxon>
        <taxon>Pezizomycotina</taxon>
        <taxon>Sordariomycetes</taxon>
        <taxon>Hypocreomycetidae</taxon>
        <taxon>Hypocreales</taxon>
        <taxon>Nectriaceae</taxon>
        <taxon>Fusarium</taxon>
        <taxon>Fusarium redolens species complex</taxon>
    </lineage>
</organism>
<dbReference type="Proteomes" id="UP000720189">
    <property type="component" value="Unassembled WGS sequence"/>
</dbReference>
<reference evidence="3" key="1">
    <citation type="journal article" date="2021" name="Nat. Commun.">
        <title>Genetic determinants of endophytism in the Arabidopsis root mycobiome.</title>
        <authorList>
            <person name="Mesny F."/>
            <person name="Miyauchi S."/>
            <person name="Thiergart T."/>
            <person name="Pickel B."/>
            <person name="Atanasova L."/>
            <person name="Karlsson M."/>
            <person name="Huettel B."/>
            <person name="Barry K.W."/>
            <person name="Haridas S."/>
            <person name="Chen C."/>
            <person name="Bauer D."/>
            <person name="Andreopoulos W."/>
            <person name="Pangilinan J."/>
            <person name="LaButti K."/>
            <person name="Riley R."/>
            <person name="Lipzen A."/>
            <person name="Clum A."/>
            <person name="Drula E."/>
            <person name="Henrissat B."/>
            <person name="Kohler A."/>
            <person name="Grigoriev I.V."/>
            <person name="Martin F.M."/>
            <person name="Hacquard S."/>
        </authorList>
    </citation>
    <scope>NUCLEOTIDE SEQUENCE</scope>
    <source>
        <strain evidence="3">MPI-CAGE-AT-0023</strain>
    </source>
</reference>
<accession>A0A9P9G6V0</accession>
<evidence type="ECO:0000313" key="4">
    <source>
        <dbReference type="Proteomes" id="UP000720189"/>
    </source>
</evidence>
<evidence type="ECO:0000256" key="1">
    <source>
        <dbReference type="SAM" id="MobiDB-lite"/>
    </source>
</evidence>
<sequence>MAGSRLWGRKVPMIKRAEDSPTGQSISRQFYENIFSVFANVCRHLCMVSRQMMPFASLCARTSEESNSSVYVTKSEYSKYCCHTLRNYNCCNGGDYRYTLKEPRETPVAAIAGGTVGGVVGVAILLGLGWWFRRRRRAARKTVEKPAGDEKSPKTDQVIDPSLTEADAGPDIVLVESDAGPTQVRTFHELAA</sequence>